<dbReference type="PANTHER" id="PTHR43142:SF3">
    <property type="entry name" value="PUTATIVE (AFU_ORTHOLOGUE AFUA_3G09070)-RELATED"/>
    <property type="match status" value="1"/>
</dbReference>
<evidence type="ECO:0000313" key="6">
    <source>
        <dbReference type="Proteomes" id="UP000800092"/>
    </source>
</evidence>
<evidence type="ECO:0000313" key="5">
    <source>
        <dbReference type="EMBL" id="KAF2236682.1"/>
    </source>
</evidence>
<name>A0A6A6HFJ4_VIRVR</name>
<organism evidence="5 6">
    <name type="scientific">Viridothelium virens</name>
    <name type="common">Speckled blister lichen</name>
    <name type="synonym">Trypethelium virens</name>
    <dbReference type="NCBI Taxonomy" id="1048519"/>
    <lineage>
        <taxon>Eukaryota</taxon>
        <taxon>Fungi</taxon>
        <taxon>Dikarya</taxon>
        <taxon>Ascomycota</taxon>
        <taxon>Pezizomycotina</taxon>
        <taxon>Dothideomycetes</taxon>
        <taxon>Dothideomycetes incertae sedis</taxon>
        <taxon>Trypetheliales</taxon>
        <taxon>Trypetheliaceae</taxon>
        <taxon>Viridothelium</taxon>
    </lineage>
</organism>
<protein>
    <recommendedName>
        <fullName evidence="3">Carboxylic ester hydrolase</fullName>
        <ecNumber evidence="3">3.1.1.-</ecNumber>
    </recommendedName>
</protein>
<keyword evidence="6" id="KW-1185">Reference proteome</keyword>
<dbReference type="Proteomes" id="UP000800092">
    <property type="component" value="Unassembled WGS sequence"/>
</dbReference>
<dbReference type="InterPro" id="IPR002018">
    <property type="entry name" value="CarbesteraseB"/>
</dbReference>
<dbReference type="AlphaFoldDB" id="A0A6A6HFJ4"/>
<evidence type="ECO:0000256" key="3">
    <source>
        <dbReference type="RuleBase" id="RU361235"/>
    </source>
</evidence>
<dbReference type="InterPro" id="IPR019826">
    <property type="entry name" value="Carboxylesterase_B_AS"/>
</dbReference>
<dbReference type="PROSITE" id="PS00122">
    <property type="entry name" value="CARBOXYLESTERASE_B_1"/>
    <property type="match status" value="1"/>
</dbReference>
<dbReference type="EC" id="3.1.1.-" evidence="3"/>
<proteinExistence type="inferred from homology"/>
<evidence type="ECO:0000259" key="4">
    <source>
        <dbReference type="Pfam" id="PF00135"/>
    </source>
</evidence>
<dbReference type="OrthoDB" id="408631at2759"/>
<dbReference type="GO" id="GO:0016787">
    <property type="term" value="F:hydrolase activity"/>
    <property type="evidence" value="ECO:0007669"/>
    <property type="project" value="UniProtKB-KW"/>
</dbReference>
<comment type="similarity">
    <text evidence="1 3">Belongs to the type-B carboxylesterase/lipase family.</text>
</comment>
<gene>
    <name evidence="5" type="ORF">EV356DRAFT_498244</name>
</gene>
<accession>A0A6A6HFJ4</accession>
<dbReference type="SUPFAM" id="SSF53474">
    <property type="entry name" value="alpha/beta-Hydrolases"/>
    <property type="match status" value="1"/>
</dbReference>
<sequence length="392" mass="41928">MSQWVRQNIAQFGGDPTKVTIIGESAGAGSVRTLLGSPPVISNHLISGGISQSNLGGGVDLGLSGDYATTYSSYLTVSQSYAIAGQQIFEAVGCNQTSLSAQIACLKTVPAATIVDLPTVARYVVQDGTFVNTEQLDVTNRNGSSAYVPVIFGTTANDGASFCTYPPANITSEVQGIAASLSITESEAQSIIDSGLFPYYSTGNLTLDSFNVSQRVSTDVQFRCIDEATIYAASISKVFPRAYYYTIERTYEGYDPNNLGANLSAGPVEPVFPNGDPELPYFRLHGSDLGFSYGNQYPLRDDRDLKASQLISGYYAEFAKSGQPNPPVQYLQVRGYNNTLEAAQQGGSWEPVSSATGPTKALDWPSLTVDFPDVPQCAFLNYSLNYYLQGGS</sequence>
<dbReference type="EMBL" id="ML991784">
    <property type="protein sequence ID" value="KAF2236682.1"/>
    <property type="molecule type" value="Genomic_DNA"/>
</dbReference>
<dbReference type="PANTHER" id="PTHR43142">
    <property type="entry name" value="CARBOXYLIC ESTER HYDROLASE"/>
    <property type="match status" value="1"/>
</dbReference>
<keyword evidence="2 3" id="KW-0378">Hydrolase</keyword>
<feature type="domain" description="Carboxylesterase type B" evidence="4">
    <location>
        <begin position="3"/>
        <end position="352"/>
    </location>
</feature>
<dbReference type="Gene3D" id="3.40.50.1820">
    <property type="entry name" value="alpha/beta hydrolase"/>
    <property type="match status" value="1"/>
</dbReference>
<dbReference type="Pfam" id="PF00135">
    <property type="entry name" value="COesterase"/>
    <property type="match status" value="1"/>
</dbReference>
<evidence type="ECO:0000256" key="1">
    <source>
        <dbReference type="ARBA" id="ARBA00005964"/>
    </source>
</evidence>
<evidence type="ECO:0000256" key="2">
    <source>
        <dbReference type="ARBA" id="ARBA00022801"/>
    </source>
</evidence>
<dbReference type="InterPro" id="IPR029058">
    <property type="entry name" value="AB_hydrolase_fold"/>
</dbReference>
<reference evidence="5" key="1">
    <citation type="journal article" date="2020" name="Stud. Mycol.">
        <title>101 Dothideomycetes genomes: a test case for predicting lifestyles and emergence of pathogens.</title>
        <authorList>
            <person name="Haridas S."/>
            <person name="Albert R."/>
            <person name="Binder M."/>
            <person name="Bloem J."/>
            <person name="Labutti K."/>
            <person name="Salamov A."/>
            <person name="Andreopoulos B."/>
            <person name="Baker S."/>
            <person name="Barry K."/>
            <person name="Bills G."/>
            <person name="Bluhm B."/>
            <person name="Cannon C."/>
            <person name="Castanera R."/>
            <person name="Culley D."/>
            <person name="Daum C."/>
            <person name="Ezra D."/>
            <person name="Gonzalez J."/>
            <person name="Henrissat B."/>
            <person name="Kuo A."/>
            <person name="Liang C."/>
            <person name="Lipzen A."/>
            <person name="Lutzoni F."/>
            <person name="Magnuson J."/>
            <person name="Mondo S."/>
            <person name="Nolan M."/>
            <person name="Ohm R."/>
            <person name="Pangilinan J."/>
            <person name="Park H.-J."/>
            <person name="Ramirez L."/>
            <person name="Alfaro M."/>
            <person name="Sun H."/>
            <person name="Tritt A."/>
            <person name="Yoshinaga Y."/>
            <person name="Zwiers L.-H."/>
            <person name="Turgeon B."/>
            <person name="Goodwin S."/>
            <person name="Spatafora J."/>
            <person name="Crous P."/>
            <person name="Grigoriev I."/>
        </authorList>
    </citation>
    <scope>NUCLEOTIDE SEQUENCE</scope>
    <source>
        <strain evidence="5">Tuck. ex Michener</strain>
    </source>
</reference>